<feature type="domain" description="Myb/SANT-like" evidence="2">
    <location>
        <begin position="28"/>
        <end position="125"/>
    </location>
</feature>
<name>A0A4Y7SKJ7_COPMI</name>
<keyword evidence="4" id="KW-1185">Reference proteome</keyword>
<comment type="caution">
    <text evidence="3">The sequence shown here is derived from an EMBL/GenBank/DDBJ whole genome shotgun (WGS) entry which is preliminary data.</text>
</comment>
<dbReference type="STRING" id="71717.A0A4Y7SKJ7"/>
<feature type="non-terminal residue" evidence="3">
    <location>
        <position position="1"/>
    </location>
</feature>
<organism evidence="3 4">
    <name type="scientific">Coprinellus micaceus</name>
    <name type="common">Glistening ink-cap mushroom</name>
    <name type="synonym">Coprinus micaceus</name>
    <dbReference type="NCBI Taxonomy" id="71717"/>
    <lineage>
        <taxon>Eukaryota</taxon>
        <taxon>Fungi</taxon>
        <taxon>Dikarya</taxon>
        <taxon>Basidiomycota</taxon>
        <taxon>Agaricomycotina</taxon>
        <taxon>Agaricomycetes</taxon>
        <taxon>Agaricomycetidae</taxon>
        <taxon>Agaricales</taxon>
        <taxon>Agaricineae</taxon>
        <taxon>Psathyrellaceae</taxon>
        <taxon>Coprinellus</taxon>
    </lineage>
</organism>
<protein>
    <recommendedName>
        <fullName evidence="2">Myb/SANT-like domain-containing protein</fullName>
    </recommendedName>
</protein>
<dbReference type="AlphaFoldDB" id="A0A4Y7SKJ7"/>
<feature type="region of interest" description="Disordered" evidence="1">
    <location>
        <begin position="161"/>
        <end position="183"/>
    </location>
</feature>
<dbReference type="PANTHER" id="PTHR46929:SF3">
    <property type="entry name" value="MYB_SANT-LIKE DOMAIN-CONTAINING PROTEIN"/>
    <property type="match status" value="1"/>
</dbReference>
<sequence length="183" mass="20146">KTSSKKKGANKENTSPDAVKTPAERCHWPDVDNIILLGRLKAEKAGGNQSESGWKKTVWVGCATDLAKDGVSKLPVKTWEKCRDHFTNLKKEFSDFKELLGSGLSGFGWDDATKRVIATDEVWDAKIKANKRFKVWKEKIYLIHDDMFYLVDGVVATGAGAFNPGQTPPSSPPRAPTVSPPSE</sequence>
<evidence type="ECO:0000256" key="1">
    <source>
        <dbReference type="SAM" id="MobiDB-lite"/>
    </source>
</evidence>
<gene>
    <name evidence="3" type="ORF">FA13DRAFT_1601657</name>
</gene>
<evidence type="ECO:0000313" key="4">
    <source>
        <dbReference type="Proteomes" id="UP000298030"/>
    </source>
</evidence>
<evidence type="ECO:0000259" key="2">
    <source>
        <dbReference type="Pfam" id="PF12776"/>
    </source>
</evidence>
<dbReference type="InterPro" id="IPR024752">
    <property type="entry name" value="Myb/SANT-like_dom"/>
</dbReference>
<dbReference type="EMBL" id="QPFP01000096">
    <property type="protein sequence ID" value="TEB22134.1"/>
    <property type="molecule type" value="Genomic_DNA"/>
</dbReference>
<accession>A0A4Y7SKJ7</accession>
<feature type="compositionally biased region" description="Pro residues" evidence="1">
    <location>
        <begin position="166"/>
        <end position="183"/>
    </location>
</feature>
<dbReference type="PANTHER" id="PTHR46929">
    <property type="entry name" value="EXPRESSED PROTEIN"/>
    <property type="match status" value="1"/>
</dbReference>
<proteinExistence type="predicted"/>
<dbReference type="Pfam" id="PF12776">
    <property type="entry name" value="Myb_DNA-bind_3"/>
    <property type="match status" value="1"/>
</dbReference>
<feature type="non-terminal residue" evidence="3">
    <location>
        <position position="183"/>
    </location>
</feature>
<evidence type="ECO:0000313" key="3">
    <source>
        <dbReference type="EMBL" id="TEB22134.1"/>
    </source>
</evidence>
<dbReference type="Proteomes" id="UP000298030">
    <property type="component" value="Unassembled WGS sequence"/>
</dbReference>
<dbReference type="OrthoDB" id="76215at2759"/>
<reference evidence="3 4" key="1">
    <citation type="journal article" date="2019" name="Nat. Ecol. Evol.">
        <title>Megaphylogeny resolves global patterns of mushroom evolution.</title>
        <authorList>
            <person name="Varga T."/>
            <person name="Krizsan K."/>
            <person name="Foldi C."/>
            <person name="Dima B."/>
            <person name="Sanchez-Garcia M."/>
            <person name="Sanchez-Ramirez S."/>
            <person name="Szollosi G.J."/>
            <person name="Szarkandi J.G."/>
            <person name="Papp V."/>
            <person name="Albert L."/>
            <person name="Andreopoulos W."/>
            <person name="Angelini C."/>
            <person name="Antonin V."/>
            <person name="Barry K.W."/>
            <person name="Bougher N.L."/>
            <person name="Buchanan P."/>
            <person name="Buyck B."/>
            <person name="Bense V."/>
            <person name="Catcheside P."/>
            <person name="Chovatia M."/>
            <person name="Cooper J."/>
            <person name="Damon W."/>
            <person name="Desjardin D."/>
            <person name="Finy P."/>
            <person name="Geml J."/>
            <person name="Haridas S."/>
            <person name="Hughes K."/>
            <person name="Justo A."/>
            <person name="Karasinski D."/>
            <person name="Kautmanova I."/>
            <person name="Kiss B."/>
            <person name="Kocsube S."/>
            <person name="Kotiranta H."/>
            <person name="LaButti K.M."/>
            <person name="Lechner B.E."/>
            <person name="Liimatainen K."/>
            <person name="Lipzen A."/>
            <person name="Lukacs Z."/>
            <person name="Mihaltcheva S."/>
            <person name="Morgado L.N."/>
            <person name="Niskanen T."/>
            <person name="Noordeloos M.E."/>
            <person name="Ohm R.A."/>
            <person name="Ortiz-Santana B."/>
            <person name="Ovrebo C."/>
            <person name="Racz N."/>
            <person name="Riley R."/>
            <person name="Savchenko A."/>
            <person name="Shiryaev A."/>
            <person name="Soop K."/>
            <person name="Spirin V."/>
            <person name="Szebenyi C."/>
            <person name="Tomsovsky M."/>
            <person name="Tulloss R.E."/>
            <person name="Uehling J."/>
            <person name="Grigoriev I.V."/>
            <person name="Vagvolgyi C."/>
            <person name="Papp T."/>
            <person name="Martin F.M."/>
            <person name="Miettinen O."/>
            <person name="Hibbett D.S."/>
            <person name="Nagy L.G."/>
        </authorList>
    </citation>
    <scope>NUCLEOTIDE SEQUENCE [LARGE SCALE GENOMIC DNA]</scope>
    <source>
        <strain evidence="3 4">FP101781</strain>
    </source>
</reference>
<feature type="region of interest" description="Disordered" evidence="1">
    <location>
        <begin position="1"/>
        <end position="23"/>
    </location>
</feature>